<dbReference type="InterPro" id="IPR038255">
    <property type="entry name" value="PBS_linker_sf"/>
</dbReference>
<evidence type="ECO:0000259" key="1">
    <source>
        <dbReference type="Pfam" id="PF13946"/>
    </source>
</evidence>
<evidence type="ECO:0000313" key="2">
    <source>
        <dbReference type="EMBL" id="GAA0608222.1"/>
    </source>
</evidence>
<feature type="domain" description="DUF4214" evidence="1">
    <location>
        <begin position="475"/>
        <end position="544"/>
    </location>
</feature>
<comment type="caution">
    <text evidence="2">The sequence shown here is derived from an EMBL/GenBank/DDBJ whole genome shotgun (WGS) entry which is preliminary data.</text>
</comment>
<accession>A0ABN1GC03</accession>
<organism evidence="2 3">
    <name type="scientific">Craurococcus roseus</name>
    <dbReference type="NCBI Taxonomy" id="77585"/>
    <lineage>
        <taxon>Bacteria</taxon>
        <taxon>Pseudomonadati</taxon>
        <taxon>Pseudomonadota</taxon>
        <taxon>Alphaproteobacteria</taxon>
        <taxon>Acetobacterales</taxon>
        <taxon>Acetobacteraceae</taxon>
        <taxon>Craurococcus</taxon>
    </lineage>
</organism>
<proteinExistence type="predicted"/>
<dbReference type="InterPro" id="IPR025282">
    <property type="entry name" value="DUF4214"/>
</dbReference>
<dbReference type="RefSeq" id="WP_343898323.1">
    <property type="nucleotide sequence ID" value="NZ_BAAAFZ010000125.1"/>
</dbReference>
<dbReference type="Proteomes" id="UP001501588">
    <property type="component" value="Unassembled WGS sequence"/>
</dbReference>
<dbReference type="EMBL" id="BAAAFZ010000125">
    <property type="protein sequence ID" value="GAA0608222.1"/>
    <property type="molecule type" value="Genomic_DNA"/>
</dbReference>
<evidence type="ECO:0000313" key="3">
    <source>
        <dbReference type="Proteomes" id="UP001501588"/>
    </source>
</evidence>
<reference evidence="2 3" key="1">
    <citation type="journal article" date="2019" name="Int. J. Syst. Evol. Microbiol.">
        <title>The Global Catalogue of Microorganisms (GCM) 10K type strain sequencing project: providing services to taxonomists for standard genome sequencing and annotation.</title>
        <authorList>
            <consortium name="The Broad Institute Genomics Platform"/>
            <consortium name="The Broad Institute Genome Sequencing Center for Infectious Disease"/>
            <person name="Wu L."/>
            <person name="Ma J."/>
        </authorList>
    </citation>
    <scope>NUCLEOTIDE SEQUENCE [LARGE SCALE GENOMIC DNA]</scope>
    <source>
        <strain evidence="2 3">JCM 9933</strain>
    </source>
</reference>
<name>A0ABN1GC03_9PROT</name>
<keyword evidence="3" id="KW-1185">Reference proteome</keyword>
<gene>
    <name evidence="2" type="ORF">GCM10009416_51270</name>
</gene>
<dbReference type="Pfam" id="PF13946">
    <property type="entry name" value="DUF4214"/>
    <property type="match status" value="1"/>
</dbReference>
<sequence>MAEQVATSTDPLAVPALFGTTGPALVRNGDDWTLDFGDVQAGQILSSVRFGVQNAARAPDAHSLSVTSEQFGDAAFRVFGAPIYDDIGPGTGRGETVITVDTAFPGDHTQTIVLHPVDVAADGTRTPLPDQTARVSMSAVGDLGGAGAIPFDAFSASLEDAGRDQYLATTPVLLDGEHFARIANLGSWSTGGDLSFAPSAEQAASYGPDYLFATFQQVRADLSGAGAGVRQALVVGGKGGALDTGAGGQAVAWSFASEGAGDGNTAAIDTGAGNDSILVTAVGLDGLDDRLAPGSVLPYAIYPGSVPRGGSTYEGAFSSAVVRPGQGEDAITIQGEAAVTVLLGQGDGDDTVSGFVSGASRIQISGVDPAATSVAAAIQGGKAGTLLTYGAAGDSVFLPGVGALNDGDVAYVDVPRPGPGGGGTPPTPAAPAFASFAQAVAARFYDTMFDRKPEAGGLDFWTRALQDGTPLRAVADGFMQSPEWQARYGVPDSLAFVETLYRNVLDRAGEAEGVAFWTAHLDTGAARRGEVVVAFSESAEHVAKVTAVDFLP</sequence>
<protein>
    <recommendedName>
        <fullName evidence="1">DUF4214 domain-containing protein</fullName>
    </recommendedName>
</protein>
<dbReference type="Gene3D" id="1.10.3130.20">
    <property type="entry name" value="Phycobilisome linker domain"/>
    <property type="match status" value="1"/>
</dbReference>